<dbReference type="PANTHER" id="PTHR13194">
    <property type="entry name" value="COMPLEX I INTERMEDIATE-ASSOCIATED PROTEIN 30"/>
    <property type="match status" value="1"/>
</dbReference>
<dbReference type="GO" id="GO:0006120">
    <property type="term" value="P:mitochondrial electron transport, NADH to ubiquinone"/>
    <property type="evidence" value="ECO:0007669"/>
    <property type="project" value="TreeGrafter"/>
</dbReference>
<organism evidence="6 7">
    <name type="scientific">Romanomermis culicivorax</name>
    <name type="common">Nematode worm</name>
    <dbReference type="NCBI Taxonomy" id="13658"/>
    <lineage>
        <taxon>Eukaryota</taxon>
        <taxon>Metazoa</taxon>
        <taxon>Ecdysozoa</taxon>
        <taxon>Nematoda</taxon>
        <taxon>Enoplea</taxon>
        <taxon>Dorylaimia</taxon>
        <taxon>Mermithida</taxon>
        <taxon>Mermithoidea</taxon>
        <taxon>Mermithidae</taxon>
        <taxon>Romanomermis</taxon>
    </lineage>
</organism>
<dbReference type="Pfam" id="PF08547">
    <property type="entry name" value="CIA30"/>
    <property type="match status" value="1"/>
</dbReference>
<evidence type="ECO:0000256" key="3">
    <source>
        <dbReference type="ARBA" id="ARBA00023128"/>
    </source>
</evidence>
<feature type="domain" description="NADH:ubiquinone oxidoreductase intermediate-associated protein 30" evidence="5">
    <location>
        <begin position="65"/>
        <end position="247"/>
    </location>
</feature>
<evidence type="ECO:0000313" key="6">
    <source>
        <dbReference type="Proteomes" id="UP000887565"/>
    </source>
</evidence>
<comment type="similarity">
    <text evidence="2">Belongs to the CIA30 family.</text>
</comment>
<dbReference type="GO" id="GO:0051082">
    <property type="term" value="F:unfolded protein binding"/>
    <property type="evidence" value="ECO:0007669"/>
    <property type="project" value="TreeGrafter"/>
</dbReference>
<evidence type="ECO:0000256" key="4">
    <source>
        <dbReference type="ARBA" id="ARBA00023186"/>
    </source>
</evidence>
<evidence type="ECO:0000256" key="2">
    <source>
        <dbReference type="ARBA" id="ARBA00007884"/>
    </source>
</evidence>
<sequence length="273" mass="32497">MMFHRPSPFYTEDSQPKDPDISLRDLFDTSLLRQQIKLWVKEQLTTPYQKPFFPIVHHDEAKIEFKFDRPEAFEQWQITSDNELKCGYSKCELLMSKNKTAIFRGYLDQTVPRDGKTSYSGLCSMKSRRRLKSFFRPIEYEYWAKFTHMVLKVRGDGRNYAVICHTPGFLDVTWHDYYSYPLYTHGGPYWQYIKIPFSRFYKASHARILGDQWPLLVGRDVENVQAPIVSMAISLYDLNDGPFNLEIDWIGLYQNNTHREEFAYESYKPPNRF</sequence>
<keyword evidence="6" id="KW-1185">Reference proteome</keyword>
<reference evidence="7" key="1">
    <citation type="submission" date="2022-11" db="UniProtKB">
        <authorList>
            <consortium name="WormBaseParasite"/>
        </authorList>
    </citation>
    <scope>IDENTIFICATION</scope>
</reference>
<dbReference type="GO" id="GO:0032981">
    <property type="term" value="P:mitochondrial respiratory chain complex I assembly"/>
    <property type="evidence" value="ECO:0007669"/>
    <property type="project" value="TreeGrafter"/>
</dbReference>
<evidence type="ECO:0000259" key="5">
    <source>
        <dbReference type="Pfam" id="PF08547"/>
    </source>
</evidence>
<proteinExistence type="inferred from homology"/>
<comment type="subcellular location">
    <subcellularLocation>
        <location evidence="1">Mitochondrion</location>
    </subcellularLocation>
</comment>
<keyword evidence="3" id="KW-0496">Mitochondrion</keyword>
<dbReference type="SUPFAM" id="SSF49785">
    <property type="entry name" value="Galactose-binding domain-like"/>
    <property type="match status" value="1"/>
</dbReference>
<dbReference type="InterPro" id="IPR013857">
    <property type="entry name" value="NADH-UbQ_OxRdtase-assoc_prot30"/>
</dbReference>
<dbReference type="PANTHER" id="PTHR13194:SF18">
    <property type="entry name" value="COMPLEX I INTERMEDIATE-ASSOCIATED PROTEIN 30, MITOCHONDRIAL"/>
    <property type="match status" value="1"/>
</dbReference>
<dbReference type="WBParaSite" id="nRc.2.0.1.t42604-RA">
    <property type="protein sequence ID" value="nRc.2.0.1.t42604-RA"/>
    <property type="gene ID" value="nRc.2.0.1.g42604"/>
</dbReference>
<accession>A0A915KWR7</accession>
<evidence type="ECO:0000313" key="7">
    <source>
        <dbReference type="WBParaSite" id="nRc.2.0.1.t42604-RA"/>
    </source>
</evidence>
<dbReference type="AlphaFoldDB" id="A0A915KWR7"/>
<dbReference type="InterPro" id="IPR008979">
    <property type="entry name" value="Galactose-bd-like_sf"/>
</dbReference>
<dbReference type="OMA" id="KRTGYAN"/>
<dbReference type="InterPro" id="IPR039131">
    <property type="entry name" value="NDUFAF1"/>
</dbReference>
<keyword evidence="4" id="KW-0143">Chaperone</keyword>
<protein>
    <submittedName>
        <fullName evidence="7">NADH:ubiquinone oxidoreductase intermediate-associated protein 30 domain-containing protein</fullName>
    </submittedName>
</protein>
<dbReference type="Proteomes" id="UP000887565">
    <property type="component" value="Unplaced"/>
</dbReference>
<dbReference type="GO" id="GO:0005739">
    <property type="term" value="C:mitochondrion"/>
    <property type="evidence" value="ECO:0007669"/>
    <property type="project" value="UniProtKB-SubCell"/>
</dbReference>
<evidence type="ECO:0000256" key="1">
    <source>
        <dbReference type="ARBA" id="ARBA00004173"/>
    </source>
</evidence>
<name>A0A915KWR7_ROMCU</name>